<evidence type="ECO:0000256" key="1">
    <source>
        <dbReference type="ARBA" id="ARBA00023242"/>
    </source>
</evidence>
<dbReference type="InterPro" id="IPR021858">
    <property type="entry name" value="Fun_TF"/>
</dbReference>
<dbReference type="InterPro" id="IPR036864">
    <property type="entry name" value="Zn2-C6_fun-type_DNA-bd_sf"/>
</dbReference>
<dbReference type="PROSITE" id="PS50048">
    <property type="entry name" value="ZN2_CY6_FUNGAL_2"/>
    <property type="match status" value="1"/>
</dbReference>
<dbReference type="PANTHER" id="PTHR47784">
    <property type="entry name" value="STEROL UPTAKE CONTROL PROTEIN 2"/>
    <property type="match status" value="1"/>
</dbReference>
<dbReference type="Pfam" id="PF00172">
    <property type="entry name" value="Zn_clus"/>
    <property type="match status" value="1"/>
</dbReference>
<sequence length="397" mass="45374">MEKPQKTRKPHKKSRNGCLPCKARHVKCDERKPTCATCDKYDSICEYPLPKKRLVSEPPISTPSSADGSTANHQTPMYDQALVYPTDSSSPNMAHLRLLHHYTTVTAPTLAADDGAVHVYSSLVVHIALEFPFLMEAIFALAALHLGRLDMSKRAEYLRQAESHHDRALNLFRNLVQDIEEYNFQAVLLFAGTLFPYSCAIPIDMQHRPDYMLESILQTFALIRRTRPMVATFYRSFLASEIGRIVPQDTRVDWDKEDQPEQTELVKLRKFSEIIEHIFPSEIVEAYVDAIRKLEIIFARVANLNCPPSDSLIKLWVHFVSSRFMELLSERQPGALIIFAHYAVLFHRSQQYWFLHGVADQVMHIADNLVPSEWKGWLDWPKEQIGMAASPNGPGSM</sequence>
<dbReference type="CDD" id="cd00067">
    <property type="entry name" value="GAL4"/>
    <property type="match status" value="1"/>
</dbReference>
<proteinExistence type="predicted"/>
<evidence type="ECO:0000313" key="3">
    <source>
        <dbReference type="EMBL" id="KAF2011189.1"/>
    </source>
</evidence>
<dbReference type="InterPro" id="IPR001138">
    <property type="entry name" value="Zn2Cys6_DnaBD"/>
</dbReference>
<dbReference type="EMBL" id="ML978075">
    <property type="protein sequence ID" value="KAF2011189.1"/>
    <property type="molecule type" value="Genomic_DNA"/>
</dbReference>
<dbReference type="PANTHER" id="PTHR47784:SF4">
    <property type="entry name" value="ZN(II)2CYS6 TRANSCRIPTION FACTOR (EUROFUNG)"/>
    <property type="match status" value="1"/>
</dbReference>
<feature type="domain" description="Zn(2)-C6 fungal-type" evidence="2">
    <location>
        <begin position="17"/>
        <end position="47"/>
    </location>
</feature>
<name>A0A6A5XE79_9PLEO</name>
<organism evidence="3 4">
    <name type="scientific">Aaosphaeria arxii CBS 175.79</name>
    <dbReference type="NCBI Taxonomy" id="1450172"/>
    <lineage>
        <taxon>Eukaryota</taxon>
        <taxon>Fungi</taxon>
        <taxon>Dikarya</taxon>
        <taxon>Ascomycota</taxon>
        <taxon>Pezizomycotina</taxon>
        <taxon>Dothideomycetes</taxon>
        <taxon>Pleosporomycetidae</taxon>
        <taxon>Pleosporales</taxon>
        <taxon>Pleosporales incertae sedis</taxon>
        <taxon>Aaosphaeria</taxon>
    </lineage>
</organism>
<dbReference type="RefSeq" id="XP_033379528.1">
    <property type="nucleotide sequence ID" value="XM_033534377.1"/>
</dbReference>
<dbReference type="GO" id="GO:0001228">
    <property type="term" value="F:DNA-binding transcription activator activity, RNA polymerase II-specific"/>
    <property type="evidence" value="ECO:0007669"/>
    <property type="project" value="TreeGrafter"/>
</dbReference>
<evidence type="ECO:0000313" key="4">
    <source>
        <dbReference type="Proteomes" id="UP000799778"/>
    </source>
</evidence>
<dbReference type="Pfam" id="PF11951">
    <property type="entry name" value="Fungal_trans_2"/>
    <property type="match status" value="1"/>
</dbReference>
<dbReference type="OrthoDB" id="5386330at2759"/>
<gene>
    <name evidence="3" type="ORF">BU24DRAFT_54813</name>
</gene>
<dbReference type="SUPFAM" id="SSF57701">
    <property type="entry name" value="Zn2/Cys6 DNA-binding domain"/>
    <property type="match status" value="1"/>
</dbReference>
<dbReference type="AlphaFoldDB" id="A0A6A5XE79"/>
<dbReference type="SMART" id="SM00066">
    <property type="entry name" value="GAL4"/>
    <property type="match status" value="1"/>
</dbReference>
<dbReference type="InterPro" id="IPR053157">
    <property type="entry name" value="Sterol_Uptake_Regulator"/>
</dbReference>
<accession>A0A6A5XE79</accession>
<evidence type="ECO:0000259" key="2">
    <source>
        <dbReference type="PROSITE" id="PS50048"/>
    </source>
</evidence>
<dbReference type="GeneID" id="54291774"/>
<keyword evidence="1" id="KW-0539">Nucleus</keyword>
<dbReference type="Gene3D" id="4.10.240.10">
    <property type="entry name" value="Zn(2)-C6 fungal-type DNA-binding domain"/>
    <property type="match status" value="1"/>
</dbReference>
<keyword evidence="4" id="KW-1185">Reference proteome</keyword>
<dbReference type="Proteomes" id="UP000799778">
    <property type="component" value="Unassembled WGS sequence"/>
</dbReference>
<protein>
    <recommendedName>
        <fullName evidence="2">Zn(2)-C6 fungal-type domain-containing protein</fullName>
    </recommendedName>
</protein>
<dbReference type="GO" id="GO:0008270">
    <property type="term" value="F:zinc ion binding"/>
    <property type="evidence" value="ECO:0007669"/>
    <property type="project" value="InterPro"/>
</dbReference>
<dbReference type="PROSITE" id="PS00463">
    <property type="entry name" value="ZN2_CY6_FUNGAL_1"/>
    <property type="match status" value="1"/>
</dbReference>
<reference evidence="3" key="1">
    <citation type="journal article" date="2020" name="Stud. Mycol.">
        <title>101 Dothideomycetes genomes: a test case for predicting lifestyles and emergence of pathogens.</title>
        <authorList>
            <person name="Haridas S."/>
            <person name="Albert R."/>
            <person name="Binder M."/>
            <person name="Bloem J."/>
            <person name="Labutti K."/>
            <person name="Salamov A."/>
            <person name="Andreopoulos B."/>
            <person name="Baker S."/>
            <person name="Barry K."/>
            <person name="Bills G."/>
            <person name="Bluhm B."/>
            <person name="Cannon C."/>
            <person name="Castanera R."/>
            <person name="Culley D."/>
            <person name="Daum C."/>
            <person name="Ezra D."/>
            <person name="Gonzalez J."/>
            <person name="Henrissat B."/>
            <person name="Kuo A."/>
            <person name="Liang C."/>
            <person name="Lipzen A."/>
            <person name="Lutzoni F."/>
            <person name="Magnuson J."/>
            <person name="Mondo S."/>
            <person name="Nolan M."/>
            <person name="Ohm R."/>
            <person name="Pangilinan J."/>
            <person name="Park H.-J."/>
            <person name="Ramirez L."/>
            <person name="Alfaro M."/>
            <person name="Sun H."/>
            <person name="Tritt A."/>
            <person name="Yoshinaga Y."/>
            <person name="Zwiers L.-H."/>
            <person name="Turgeon B."/>
            <person name="Goodwin S."/>
            <person name="Spatafora J."/>
            <person name="Crous P."/>
            <person name="Grigoriev I."/>
        </authorList>
    </citation>
    <scope>NUCLEOTIDE SEQUENCE</scope>
    <source>
        <strain evidence="3">CBS 175.79</strain>
    </source>
</reference>